<dbReference type="HOGENOM" id="CLU_2535142_0_0_5"/>
<dbReference type="AlphaFoldDB" id="B9JBU9"/>
<reference evidence="1 2" key="1">
    <citation type="journal article" date="2009" name="J. Bacteriol.">
        <title>Genome sequences of three Agrobacterium biovars help elucidate the evolution of multichromosome genomes in bacteria.</title>
        <authorList>
            <person name="Slater S.C."/>
            <person name="Goldman B.S."/>
            <person name="Goodner B."/>
            <person name="Setubal J.C."/>
            <person name="Farrand S.K."/>
            <person name="Nester E.W."/>
            <person name="Burr T.J."/>
            <person name="Banta L."/>
            <person name="Dickerman A.W."/>
            <person name="Paulsen I."/>
            <person name="Otten L."/>
            <person name="Suen G."/>
            <person name="Welch R."/>
            <person name="Almeida N.F."/>
            <person name="Arnold F."/>
            <person name="Burton O.T."/>
            <person name="Du Z."/>
            <person name="Ewing A."/>
            <person name="Godsy E."/>
            <person name="Heisel S."/>
            <person name="Houmiel K.L."/>
            <person name="Jhaveri J."/>
            <person name="Lu J."/>
            <person name="Miller N.M."/>
            <person name="Norton S."/>
            <person name="Chen Q."/>
            <person name="Phoolcharoen W."/>
            <person name="Ohlin V."/>
            <person name="Ondrusek D."/>
            <person name="Pride N."/>
            <person name="Stricklin S.L."/>
            <person name="Sun J."/>
            <person name="Wheeler C."/>
            <person name="Wilson L."/>
            <person name="Zhu H."/>
            <person name="Wood D.W."/>
        </authorList>
    </citation>
    <scope>NUCLEOTIDE SEQUENCE [LARGE SCALE GENOMIC DNA]</scope>
    <source>
        <strain evidence="2">K84 / ATCC BAA-868</strain>
    </source>
</reference>
<dbReference type="KEGG" id="ara:Arad_4251"/>
<dbReference type="EMBL" id="CP000628">
    <property type="protein sequence ID" value="ACM27995.1"/>
    <property type="molecule type" value="Genomic_DNA"/>
</dbReference>
<sequence length="83" mass="9357">MIRDRYDIPLTSAVSQSPSHRTGSKNFREFADSSFLIVRYGKTAQEAASNLLAARRKTFFDCQMNLLFPEEEQGAEAPRSLAD</sequence>
<dbReference type="Proteomes" id="UP000001600">
    <property type="component" value="Chromosome 1"/>
</dbReference>
<proteinExistence type="predicted"/>
<evidence type="ECO:0000313" key="1">
    <source>
        <dbReference type="EMBL" id="ACM27995.1"/>
    </source>
</evidence>
<organism evidence="1 2">
    <name type="scientific">Rhizobium rhizogenes (strain K84 / ATCC BAA-868)</name>
    <name type="common">Agrobacterium radiobacter</name>
    <dbReference type="NCBI Taxonomy" id="311403"/>
    <lineage>
        <taxon>Bacteria</taxon>
        <taxon>Pseudomonadati</taxon>
        <taxon>Pseudomonadota</taxon>
        <taxon>Alphaproteobacteria</taxon>
        <taxon>Hyphomicrobiales</taxon>
        <taxon>Rhizobiaceae</taxon>
        <taxon>Rhizobium/Agrobacterium group</taxon>
        <taxon>Rhizobium</taxon>
    </lineage>
</organism>
<evidence type="ECO:0000313" key="2">
    <source>
        <dbReference type="Proteomes" id="UP000001600"/>
    </source>
</evidence>
<accession>B9JBU9</accession>
<name>B9JBU9_RHIR8</name>
<gene>
    <name evidence="1" type="ordered locus">Arad_4251</name>
</gene>
<protein>
    <submittedName>
        <fullName evidence="1">Uncharacterized protein</fullName>
    </submittedName>
</protein>